<dbReference type="STRING" id="1218598.LEP1GSC060_1539"/>
<name>N1WFT2_9LEPT</name>
<dbReference type="EMBL" id="AOHC02000052">
    <property type="protein sequence ID" value="EMY76192.1"/>
    <property type="molecule type" value="Genomic_DNA"/>
</dbReference>
<accession>N1WFT2</accession>
<sequence>MDKRKYKTGIKISDDIMNSLNIKTHRFHPEWNYSISFQNNDSISG</sequence>
<keyword evidence="2" id="KW-1185">Reference proteome</keyword>
<proteinExistence type="predicted"/>
<evidence type="ECO:0000313" key="1">
    <source>
        <dbReference type="EMBL" id="EMY76192.1"/>
    </source>
</evidence>
<comment type="caution">
    <text evidence="1">The sequence shown here is derived from an EMBL/GenBank/DDBJ whole genome shotgun (WGS) entry which is preliminary data.</text>
</comment>
<dbReference type="AlphaFoldDB" id="N1WFT2"/>
<dbReference type="Proteomes" id="UP000012313">
    <property type="component" value="Unassembled WGS sequence"/>
</dbReference>
<reference evidence="1" key="1">
    <citation type="submission" date="2013-03" db="EMBL/GenBank/DDBJ databases">
        <authorList>
            <person name="Harkins D.M."/>
            <person name="Durkin A.S."/>
            <person name="Brinkac L.M."/>
            <person name="Haft D.H."/>
            <person name="Selengut J.D."/>
            <person name="Sanka R."/>
            <person name="DePew J."/>
            <person name="Purushe J."/>
            <person name="Hartskeerl R.A."/>
            <person name="Ahmed A."/>
            <person name="van der Linden H."/>
            <person name="Goris M.G.A."/>
            <person name="Vinetz J.M."/>
            <person name="Sutton G.G."/>
            <person name="Nierman W.C."/>
            <person name="Fouts D.E."/>
        </authorList>
    </citation>
    <scope>NUCLEOTIDE SEQUENCE [LARGE SCALE GENOMIC DNA]</scope>
    <source>
        <strain evidence="1">ICFT</strain>
    </source>
</reference>
<gene>
    <name evidence="1" type="ORF">LEP1GSC060_1539</name>
</gene>
<organism evidence="1 2">
    <name type="scientific">Leptospira weilii serovar Ranarum str. ICFT</name>
    <dbReference type="NCBI Taxonomy" id="1218598"/>
    <lineage>
        <taxon>Bacteria</taxon>
        <taxon>Pseudomonadati</taxon>
        <taxon>Spirochaetota</taxon>
        <taxon>Spirochaetia</taxon>
        <taxon>Leptospirales</taxon>
        <taxon>Leptospiraceae</taxon>
        <taxon>Leptospira</taxon>
    </lineage>
</organism>
<dbReference type="InterPro" id="IPR011518">
    <property type="entry name" value="Transposase_36"/>
</dbReference>
<dbReference type="Pfam" id="PF07592">
    <property type="entry name" value="DDE_Tnp_ISAZ013"/>
    <property type="match status" value="1"/>
</dbReference>
<protein>
    <submittedName>
        <fullName evidence="1">Transposase DDE domain protein</fullName>
    </submittedName>
</protein>
<evidence type="ECO:0000313" key="2">
    <source>
        <dbReference type="Proteomes" id="UP000012313"/>
    </source>
</evidence>